<protein>
    <submittedName>
        <fullName evidence="3">Uncharacterized protein LOC111117845</fullName>
    </submittedName>
</protein>
<name>A0A8B8CAK1_CRAVI</name>
<gene>
    <name evidence="3" type="primary">LOC111117845</name>
</gene>
<evidence type="ECO:0000313" key="2">
    <source>
        <dbReference type="Proteomes" id="UP000694844"/>
    </source>
</evidence>
<accession>A0A8B8CAK1</accession>
<evidence type="ECO:0000313" key="3">
    <source>
        <dbReference type="RefSeq" id="XP_022312783.1"/>
    </source>
</evidence>
<feature type="region of interest" description="Disordered" evidence="1">
    <location>
        <begin position="84"/>
        <end position="111"/>
    </location>
</feature>
<sequence>MCHQPGTADRYYNLAQARDLALPVSGLIAATMTGSEADPDVPGPSIPLPAAPLALEEAPAAPLALEEAPAAPLALEEAPAAPLAVEENPASPKEPDYSDDVIPPTPPVPGPRVLFHGRRSFTPDEVETLFILGQRLLHQRYISQGEAVTELMKTEEGRAYCLQMKTVFGDAWKKKMADRLRTECRRRAKLEQPPQPPQ</sequence>
<evidence type="ECO:0000256" key="1">
    <source>
        <dbReference type="SAM" id="MobiDB-lite"/>
    </source>
</evidence>
<dbReference type="GeneID" id="111117845"/>
<dbReference type="Proteomes" id="UP000694844">
    <property type="component" value="Chromosome 10"/>
</dbReference>
<reference evidence="3" key="1">
    <citation type="submission" date="2025-08" db="UniProtKB">
        <authorList>
            <consortium name="RefSeq"/>
        </authorList>
    </citation>
    <scope>IDENTIFICATION</scope>
    <source>
        <tissue evidence="3">Whole sample</tissue>
    </source>
</reference>
<dbReference type="KEGG" id="cvn:111117845"/>
<keyword evidence="2" id="KW-1185">Reference proteome</keyword>
<organism evidence="2 3">
    <name type="scientific">Crassostrea virginica</name>
    <name type="common">Eastern oyster</name>
    <dbReference type="NCBI Taxonomy" id="6565"/>
    <lineage>
        <taxon>Eukaryota</taxon>
        <taxon>Metazoa</taxon>
        <taxon>Spiralia</taxon>
        <taxon>Lophotrochozoa</taxon>
        <taxon>Mollusca</taxon>
        <taxon>Bivalvia</taxon>
        <taxon>Autobranchia</taxon>
        <taxon>Pteriomorphia</taxon>
        <taxon>Ostreida</taxon>
        <taxon>Ostreoidea</taxon>
        <taxon>Ostreidae</taxon>
        <taxon>Crassostrea</taxon>
    </lineage>
</organism>
<proteinExistence type="predicted"/>
<dbReference type="AlphaFoldDB" id="A0A8B8CAK1"/>
<dbReference type="RefSeq" id="XP_022312783.1">
    <property type="nucleotide sequence ID" value="XM_022457075.1"/>
</dbReference>